<feature type="domain" description="Putative auto-transporter adhesin head GIN" evidence="1">
    <location>
        <begin position="40"/>
        <end position="232"/>
    </location>
</feature>
<comment type="caution">
    <text evidence="2">The sequence shown here is derived from an EMBL/GenBank/DDBJ whole genome shotgun (WGS) entry which is preliminary data.</text>
</comment>
<accession>A0A5D0HHX3</accession>
<keyword evidence="3" id="KW-1185">Reference proteome</keyword>
<organism evidence="2 3">
    <name type="scientific">Seonamhaeicola marinus</name>
    <dbReference type="NCBI Taxonomy" id="1912246"/>
    <lineage>
        <taxon>Bacteria</taxon>
        <taxon>Pseudomonadati</taxon>
        <taxon>Bacteroidota</taxon>
        <taxon>Flavobacteriia</taxon>
        <taxon>Flavobacteriales</taxon>
        <taxon>Flavobacteriaceae</taxon>
    </lineage>
</organism>
<sequence length="248" mass="27529">MNRYYFICLFLFIFACDSENAGDCFQKTGSIIKEEVVLEAFNKILVNRDIELVIKQGGTQEVILETGQNLRNDVSVEVVDGQLILTDNNTCNFVRDYGITKVYVTSPNITEIRSSTQYDISSNGVLTYPNLVLLSESFGAPDTFTVGDFKLQINNNFLGITFNNLSSCFVSGETTNVNINFASGNGRFEGENLIVQNATIFHRGSNNMIINPQQSIKGKVVSTGDVILKTTPPIIEVETLYKGRVIFD</sequence>
<evidence type="ECO:0000313" key="3">
    <source>
        <dbReference type="Proteomes" id="UP000323930"/>
    </source>
</evidence>
<gene>
    <name evidence="2" type="ORF">FUA24_21480</name>
</gene>
<proteinExistence type="predicted"/>
<dbReference type="Gene3D" id="2.160.20.120">
    <property type="match status" value="1"/>
</dbReference>
<dbReference type="InterPro" id="IPR021255">
    <property type="entry name" value="DUF2807"/>
</dbReference>
<dbReference type="EMBL" id="VSDQ01000729">
    <property type="protein sequence ID" value="TYA69869.1"/>
    <property type="molecule type" value="Genomic_DNA"/>
</dbReference>
<reference evidence="2 3" key="1">
    <citation type="submission" date="2019-08" db="EMBL/GenBank/DDBJ databases">
        <title>Seonamhaeicola sediminis sp. nov., isolated from marine sediment.</title>
        <authorList>
            <person name="Cao W.R."/>
        </authorList>
    </citation>
    <scope>NUCLEOTIDE SEQUENCE [LARGE SCALE GENOMIC DNA]</scope>
    <source>
        <strain evidence="2 3">B011</strain>
    </source>
</reference>
<protein>
    <submittedName>
        <fullName evidence="2">DUF2807 domain-containing protein</fullName>
    </submittedName>
</protein>
<name>A0A5D0HHX3_9FLAO</name>
<evidence type="ECO:0000313" key="2">
    <source>
        <dbReference type="EMBL" id="TYA69869.1"/>
    </source>
</evidence>
<dbReference type="OrthoDB" id="1466971at2"/>
<dbReference type="Pfam" id="PF10988">
    <property type="entry name" value="DUF2807"/>
    <property type="match status" value="1"/>
</dbReference>
<dbReference type="AlphaFoldDB" id="A0A5D0HHX3"/>
<evidence type="ECO:0000259" key="1">
    <source>
        <dbReference type="Pfam" id="PF10988"/>
    </source>
</evidence>
<dbReference type="Proteomes" id="UP000323930">
    <property type="component" value="Unassembled WGS sequence"/>
</dbReference>
<dbReference type="PROSITE" id="PS51257">
    <property type="entry name" value="PROKAR_LIPOPROTEIN"/>
    <property type="match status" value="1"/>
</dbReference>